<protein>
    <recommendedName>
        <fullName evidence="3">Ead/Ea22-like family protein</fullName>
    </recommendedName>
</protein>
<dbReference type="Proteomes" id="UP001617296">
    <property type="component" value="Unassembled WGS sequence"/>
</dbReference>
<evidence type="ECO:0008006" key="3">
    <source>
        <dbReference type="Google" id="ProtNLM"/>
    </source>
</evidence>
<organism evidence="1 2">
    <name type="scientific">Pseudomonas iridis</name>
    <dbReference type="NCBI Taxonomy" id="2710587"/>
    <lineage>
        <taxon>Bacteria</taxon>
        <taxon>Pseudomonadati</taxon>
        <taxon>Pseudomonadota</taxon>
        <taxon>Gammaproteobacteria</taxon>
        <taxon>Pseudomonadales</taxon>
        <taxon>Pseudomonadaceae</taxon>
        <taxon>Pseudomonas</taxon>
    </lineage>
</organism>
<gene>
    <name evidence="1" type="ORF">ACIOUF_17675</name>
</gene>
<dbReference type="RefSeq" id="WP_401232129.1">
    <property type="nucleotide sequence ID" value="NZ_JBIUVY010000030.1"/>
</dbReference>
<evidence type="ECO:0000313" key="1">
    <source>
        <dbReference type="EMBL" id="MFJ2288162.1"/>
    </source>
</evidence>
<dbReference type="EMBL" id="JBIUVY010000030">
    <property type="protein sequence ID" value="MFJ2288162.1"/>
    <property type="molecule type" value="Genomic_DNA"/>
</dbReference>
<name>A0ABW8DNS5_9PSED</name>
<keyword evidence="2" id="KW-1185">Reference proteome</keyword>
<evidence type="ECO:0000313" key="2">
    <source>
        <dbReference type="Proteomes" id="UP001617296"/>
    </source>
</evidence>
<accession>A0ABW8DNS5</accession>
<reference evidence="1 2" key="1">
    <citation type="submission" date="2024-10" db="EMBL/GenBank/DDBJ databases">
        <title>The Natural Products Discovery Center: Release of the First 8490 Sequenced Strains for Exploring Actinobacteria Biosynthetic Diversity.</title>
        <authorList>
            <person name="Kalkreuter E."/>
            <person name="Kautsar S.A."/>
            <person name="Yang D."/>
            <person name="Bader C.D."/>
            <person name="Teijaro C.N."/>
            <person name="Fluegel L."/>
            <person name="Davis C.M."/>
            <person name="Simpson J.R."/>
            <person name="Lauterbach L."/>
            <person name="Steele A.D."/>
            <person name="Gui C."/>
            <person name="Meng S."/>
            <person name="Li G."/>
            <person name="Viehrig K."/>
            <person name="Ye F."/>
            <person name="Su P."/>
            <person name="Kiefer A.F."/>
            <person name="Nichols A."/>
            <person name="Cepeda A.J."/>
            <person name="Yan W."/>
            <person name="Fan B."/>
            <person name="Jiang Y."/>
            <person name="Adhikari A."/>
            <person name="Zheng C.-J."/>
            <person name="Schuster L."/>
            <person name="Cowan T.M."/>
            <person name="Smanski M.J."/>
            <person name="Chevrette M.G."/>
            <person name="De Carvalho L.P.S."/>
            <person name="Shen B."/>
        </authorList>
    </citation>
    <scope>NUCLEOTIDE SEQUENCE [LARGE SCALE GENOMIC DNA]</scope>
    <source>
        <strain evidence="1 2">NPDC087689</strain>
    </source>
</reference>
<proteinExistence type="predicted"/>
<comment type="caution">
    <text evidence="1">The sequence shown here is derived from an EMBL/GenBank/DDBJ whole genome shotgun (WGS) entry which is preliminary data.</text>
</comment>
<sequence length="196" mass="21478">MNAQWKLVPVEPTQSILDAMTTERKKGNGVLQMWFEAMAAAPAPPLQADGVDFGIDGRSVRVSQEAYSIFLAREAAGREKIAALQVRLNAADQRIDDFAAAAEPFAKVADLYAGEEDNSHEPARDVGMHDDLRLTLGQFRALSDLCTRPLMVGCKKGILCGDVNCECKGNGFVVRKTSVQPFTEQFIEDHLGKRPQ</sequence>